<dbReference type="OrthoDB" id="209085at2"/>
<comment type="catalytic activity">
    <reaction evidence="7">
        <text>dTDP-beta-L-rhamnose + L-arginyl-[protein] = N(omega)-(alpha-L-rhamnosyl)-L-arginyl-[protein] + dTDP + H(+)</text>
        <dbReference type="Rhea" id="RHEA:66692"/>
        <dbReference type="Rhea" id="RHEA-COMP:10532"/>
        <dbReference type="Rhea" id="RHEA-COMP:17096"/>
        <dbReference type="ChEBI" id="CHEBI:15378"/>
        <dbReference type="ChEBI" id="CHEBI:29965"/>
        <dbReference type="ChEBI" id="CHEBI:57510"/>
        <dbReference type="ChEBI" id="CHEBI:58369"/>
        <dbReference type="ChEBI" id="CHEBI:167445"/>
    </reaction>
    <physiologicalReaction direction="left-to-right" evidence="7">
        <dbReference type="Rhea" id="RHEA:66693"/>
    </physiologicalReaction>
</comment>
<reference evidence="8 9" key="1">
    <citation type="submission" date="2011-09" db="EMBL/GenBank/DDBJ databases">
        <title>The draft genome of Treponema saccharophilum DSM 2985.</title>
        <authorList>
            <consortium name="US DOE Joint Genome Institute (JGI-PGF)"/>
            <person name="Lucas S."/>
            <person name="Copeland A."/>
            <person name="Lapidus A."/>
            <person name="Glavina del Rio T."/>
            <person name="Dalin E."/>
            <person name="Tice H."/>
            <person name="Bruce D."/>
            <person name="Goodwin L."/>
            <person name="Pitluck S."/>
            <person name="Peters L."/>
            <person name="Kyrpides N."/>
            <person name="Mavromatis K."/>
            <person name="Ivanova N."/>
            <person name="Markowitz V."/>
            <person name="Cheng J.-F."/>
            <person name="Hugenholtz P."/>
            <person name="Woyke T."/>
            <person name="Wu D."/>
            <person name="Gronow S."/>
            <person name="Wellnitz S."/>
            <person name="Brambilla E."/>
            <person name="Klenk H.-P."/>
            <person name="Eisen J.A."/>
        </authorList>
    </citation>
    <scope>NUCLEOTIDE SEQUENCE [LARGE SCALE GENOMIC DNA]</scope>
    <source>
        <strain evidence="8 9">DSM 2985</strain>
    </source>
</reference>
<dbReference type="GO" id="GO:0106361">
    <property type="term" value="F:protein-arginine rhamnosyltransferase activity"/>
    <property type="evidence" value="ECO:0007669"/>
    <property type="project" value="InterPro"/>
</dbReference>
<name>H7EJR5_9SPIR</name>
<dbReference type="STRING" id="907348.TresaDRAFT_2165"/>
<dbReference type="Pfam" id="PF10093">
    <property type="entry name" value="EarP"/>
    <property type="match status" value="1"/>
</dbReference>
<dbReference type="PATRIC" id="fig|907348.3.peg.1112"/>
<gene>
    <name evidence="8" type="ORF">TresaDRAFT_2165</name>
</gene>
<evidence type="ECO:0000256" key="7">
    <source>
        <dbReference type="ARBA" id="ARBA00048472"/>
    </source>
</evidence>
<sequence length="373" mass="42064">MDKNEVMILCRAADDFGDIGIVYRLAKKLSECRPEMHLTLVVSDLGSFHEICRAADPLKKTQDIVFNGSTWQLIAWDADIIIPPKLGIILECFHCGRPAWLEKRLFSKNFTETIQIVSIDNLTAEQYAEEFHLLKSGTRKACVHKINFMPGFTEKTGGLIIAHDAESQFARQLSVGTGKTFDILVSSYERDFTSIVKAISDFQSTTRKPVRILLANSKNHSPFMKAWTEADKPFEVEELPFLPQEQWDALIKAADFSFVRGEDSLARACLSGKPFVWHAPVLDDDYQLVKVDALLERMRRHFCGADFAILSIFWKWYNTTSAPDSDAASDNLRELLKSAAAISLADGFMNFTQSLLANGDLVNHLLDYIESLE</sequence>
<keyword evidence="2" id="KW-0808">Transferase</keyword>
<dbReference type="Proteomes" id="UP000003571">
    <property type="component" value="Unassembled WGS sequence"/>
</dbReference>
<evidence type="ECO:0000256" key="4">
    <source>
        <dbReference type="ARBA" id="ARBA00024346"/>
    </source>
</evidence>
<dbReference type="eggNOG" id="COG4394">
    <property type="taxonomic scope" value="Bacteria"/>
</dbReference>
<protein>
    <recommendedName>
        <fullName evidence="5">Protein-arginine rhamnosyltransferase</fullName>
    </recommendedName>
    <alternativeName>
        <fullName evidence="6">EF-P arginine rhamnosyltransferase</fullName>
    </alternativeName>
</protein>
<evidence type="ECO:0000256" key="1">
    <source>
        <dbReference type="ARBA" id="ARBA00022676"/>
    </source>
</evidence>
<evidence type="ECO:0000256" key="6">
    <source>
        <dbReference type="ARBA" id="ARBA00030025"/>
    </source>
</evidence>
<organism evidence="8 9">
    <name type="scientific">Treponema saccharophilum DSM 2985</name>
    <dbReference type="NCBI Taxonomy" id="907348"/>
    <lineage>
        <taxon>Bacteria</taxon>
        <taxon>Pseudomonadati</taxon>
        <taxon>Spirochaetota</taxon>
        <taxon>Spirochaetia</taxon>
        <taxon>Spirochaetales</taxon>
        <taxon>Treponemataceae</taxon>
        <taxon>Treponema</taxon>
    </lineage>
</organism>
<keyword evidence="1" id="KW-0328">Glycosyltransferase</keyword>
<evidence type="ECO:0000256" key="2">
    <source>
        <dbReference type="ARBA" id="ARBA00022679"/>
    </source>
</evidence>
<evidence type="ECO:0000256" key="3">
    <source>
        <dbReference type="ARBA" id="ARBA00024303"/>
    </source>
</evidence>
<dbReference type="InterPro" id="IPR016633">
    <property type="entry name" value="EarP"/>
</dbReference>
<dbReference type="AlphaFoldDB" id="H7EJR5"/>
<comment type="similarity">
    <text evidence="4">Belongs to the glycosyltransferase 104 family.</text>
</comment>
<evidence type="ECO:0000313" key="9">
    <source>
        <dbReference type="Proteomes" id="UP000003571"/>
    </source>
</evidence>
<comment type="caution">
    <text evidence="8">The sequence shown here is derived from an EMBL/GenBank/DDBJ whole genome shotgun (WGS) entry which is preliminary data.</text>
</comment>
<evidence type="ECO:0000313" key="8">
    <source>
        <dbReference type="EMBL" id="EIC02185.1"/>
    </source>
</evidence>
<evidence type="ECO:0000256" key="5">
    <source>
        <dbReference type="ARBA" id="ARBA00024416"/>
    </source>
</evidence>
<accession>H7EJR5</accession>
<proteinExistence type="inferred from homology"/>
<dbReference type="RefSeq" id="WP_002703572.1">
    <property type="nucleotide sequence ID" value="NZ_AGRW01000042.1"/>
</dbReference>
<keyword evidence="9" id="KW-1185">Reference proteome</keyword>
<dbReference type="EMBL" id="AGRW01000042">
    <property type="protein sequence ID" value="EIC02185.1"/>
    <property type="molecule type" value="Genomic_DNA"/>
</dbReference>
<comment type="function">
    <text evidence="3">Protein-arginine rhamnosyltransferase that catalyzes the transfer of a single rhamnose to elongation factor P (EF-P) on 'Lys-32', a modification required for EF-P-dependent rescue of polyproline stalled ribosomes.</text>
</comment>